<protein>
    <submittedName>
        <fullName evidence="2">Uncharacterized protein</fullName>
    </submittedName>
</protein>
<sequence length="81" mass="8381">MMGLHDMHSINVFGIGAAVVGIAGICFTAQACREAFVIPPSGERTYLVVAMTFVMAVDLLIACIGSWITLLGMQIGGGAHG</sequence>
<evidence type="ECO:0000313" key="2">
    <source>
        <dbReference type="EMBL" id="TXC72127.1"/>
    </source>
</evidence>
<keyword evidence="3" id="KW-1185">Reference proteome</keyword>
<gene>
    <name evidence="2" type="ORF">FSB78_15120</name>
</gene>
<organism evidence="2 3">
    <name type="scientific">Sphingomonas ginsenosidivorax</name>
    <dbReference type="NCBI Taxonomy" id="862135"/>
    <lineage>
        <taxon>Bacteria</taxon>
        <taxon>Pseudomonadati</taxon>
        <taxon>Pseudomonadota</taxon>
        <taxon>Alphaproteobacteria</taxon>
        <taxon>Sphingomonadales</taxon>
        <taxon>Sphingomonadaceae</taxon>
        <taxon>Sphingomonas</taxon>
    </lineage>
</organism>
<name>A0A5C6UH82_9SPHN</name>
<evidence type="ECO:0000256" key="1">
    <source>
        <dbReference type="SAM" id="Phobius"/>
    </source>
</evidence>
<dbReference type="AlphaFoldDB" id="A0A5C6UH82"/>
<feature type="transmembrane region" description="Helical" evidence="1">
    <location>
        <begin position="45"/>
        <end position="68"/>
    </location>
</feature>
<dbReference type="EMBL" id="VOQR01000001">
    <property type="protein sequence ID" value="TXC72127.1"/>
    <property type="molecule type" value="Genomic_DNA"/>
</dbReference>
<accession>A0A5C6UH82</accession>
<keyword evidence="1" id="KW-0472">Membrane</keyword>
<reference evidence="2 3" key="1">
    <citation type="journal article" date="2013" name="Antonie Van Leeuwenhoek">
        <title>Sphingomonas ginsenosidivorax sp. nov., with the ability to transform ginsenosides.</title>
        <authorList>
            <person name="Jin X.F."/>
            <person name="Kim J.K."/>
            <person name="Liu Q.M."/>
            <person name="Kang M.S."/>
            <person name="He D."/>
            <person name="Jin F.X."/>
            <person name="Kim S.C."/>
            <person name="Im W.T."/>
        </authorList>
    </citation>
    <scope>NUCLEOTIDE SEQUENCE [LARGE SCALE GENOMIC DNA]</scope>
    <source>
        <strain evidence="2 3">KHI67</strain>
    </source>
</reference>
<keyword evidence="1" id="KW-0812">Transmembrane</keyword>
<evidence type="ECO:0000313" key="3">
    <source>
        <dbReference type="Proteomes" id="UP000321250"/>
    </source>
</evidence>
<proteinExistence type="predicted"/>
<feature type="transmembrane region" description="Helical" evidence="1">
    <location>
        <begin position="12"/>
        <end position="33"/>
    </location>
</feature>
<dbReference type="Proteomes" id="UP000321250">
    <property type="component" value="Unassembled WGS sequence"/>
</dbReference>
<comment type="caution">
    <text evidence="2">The sequence shown here is derived from an EMBL/GenBank/DDBJ whole genome shotgun (WGS) entry which is preliminary data.</text>
</comment>
<keyword evidence="1" id="KW-1133">Transmembrane helix</keyword>